<dbReference type="InterPro" id="IPR029151">
    <property type="entry name" value="Sensor-like_sf"/>
</dbReference>
<evidence type="ECO:0000313" key="7">
    <source>
        <dbReference type="Proteomes" id="UP000184395"/>
    </source>
</evidence>
<accession>A0A1M6K4U8</accession>
<dbReference type="Proteomes" id="UP001264340">
    <property type="component" value="Unassembled WGS sequence"/>
</dbReference>
<name>A0A1M6K4U8_9BURK</name>
<dbReference type="SUPFAM" id="SSF55073">
    <property type="entry name" value="Nucleotide cyclase"/>
    <property type="match status" value="1"/>
</dbReference>
<dbReference type="Gene3D" id="3.30.70.270">
    <property type="match status" value="1"/>
</dbReference>
<evidence type="ECO:0000313" key="6">
    <source>
        <dbReference type="EMBL" id="SHJ53984.1"/>
    </source>
</evidence>
<keyword evidence="2" id="KW-0472">Membrane</keyword>
<dbReference type="NCBIfam" id="TIGR00254">
    <property type="entry name" value="GGDEF"/>
    <property type="match status" value="1"/>
</dbReference>
<evidence type="ECO:0000313" key="5">
    <source>
        <dbReference type="EMBL" id="MDR6407028.1"/>
    </source>
</evidence>
<keyword evidence="2" id="KW-0812">Transmembrane</keyword>
<dbReference type="GO" id="GO:0003824">
    <property type="term" value="F:catalytic activity"/>
    <property type="evidence" value="ECO:0007669"/>
    <property type="project" value="UniProtKB-ARBA"/>
</dbReference>
<dbReference type="InterPro" id="IPR000160">
    <property type="entry name" value="GGDEF_dom"/>
</dbReference>
<dbReference type="PANTHER" id="PTHR46663">
    <property type="entry name" value="DIGUANYLATE CYCLASE DGCT-RELATED"/>
    <property type="match status" value="1"/>
</dbReference>
<keyword evidence="8" id="KW-1185">Reference proteome</keyword>
<feature type="domain" description="GGDEF" evidence="4">
    <location>
        <begin position="440"/>
        <end position="573"/>
    </location>
</feature>
<dbReference type="OrthoDB" id="9812260at2"/>
<dbReference type="InterPro" id="IPR029787">
    <property type="entry name" value="Nucleotide_cyclase"/>
</dbReference>
<evidence type="ECO:0000259" key="4">
    <source>
        <dbReference type="PROSITE" id="PS50887"/>
    </source>
</evidence>
<dbReference type="SUPFAM" id="SSF103190">
    <property type="entry name" value="Sensory domain-like"/>
    <property type="match status" value="1"/>
</dbReference>
<dbReference type="InterPro" id="IPR043128">
    <property type="entry name" value="Rev_trsase/Diguanyl_cyclase"/>
</dbReference>
<dbReference type="EMBL" id="JAVDRP010000001">
    <property type="protein sequence ID" value="MDR6407028.1"/>
    <property type="molecule type" value="Genomic_DNA"/>
</dbReference>
<dbReference type="EMBL" id="FRAB01000003">
    <property type="protein sequence ID" value="SHJ53984.1"/>
    <property type="molecule type" value="Genomic_DNA"/>
</dbReference>
<dbReference type="InterPro" id="IPR003660">
    <property type="entry name" value="HAMP_dom"/>
</dbReference>
<dbReference type="InterPro" id="IPR048760">
    <property type="entry name" value="VP0354-like_sensor_dom"/>
</dbReference>
<dbReference type="KEGG" id="pts:CUJ90_27195"/>
<proteinExistence type="predicted"/>
<evidence type="ECO:0000313" key="8">
    <source>
        <dbReference type="Proteomes" id="UP001264340"/>
    </source>
</evidence>
<evidence type="ECO:0000259" key="3">
    <source>
        <dbReference type="PROSITE" id="PS50885"/>
    </source>
</evidence>
<protein>
    <submittedName>
        <fullName evidence="6">Diguanylate cyclase (GGDEF) domain-containing protein</fullName>
    </submittedName>
    <submittedName>
        <fullName evidence="5">Diguanylate cyclase (GGDEF)-like protein</fullName>
    </submittedName>
</protein>
<organism evidence="6 7">
    <name type="scientific">Paraburkholderia terricola</name>
    <dbReference type="NCBI Taxonomy" id="169427"/>
    <lineage>
        <taxon>Bacteria</taxon>
        <taxon>Pseudomonadati</taxon>
        <taxon>Pseudomonadota</taxon>
        <taxon>Betaproteobacteria</taxon>
        <taxon>Burkholderiales</taxon>
        <taxon>Burkholderiaceae</taxon>
        <taxon>Paraburkholderia</taxon>
    </lineage>
</organism>
<dbReference type="FunFam" id="3.30.70.270:FF:000001">
    <property type="entry name" value="Diguanylate cyclase domain protein"/>
    <property type="match status" value="1"/>
</dbReference>
<dbReference type="CDD" id="cd06225">
    <property type="entry name" value="HAMP"/>
    <property type="match status" value="1"/>
</dbReference>
<dbReference type="PROSITE" id="PS50885">
    <property type="entry name" value="HAMP"/>
    <property type="match status" value="1"/>
</dbReference>
<feature type="coiled-coil region" evidence="1">
    <location>
        <begin position="385"/>
        <end position="445"/>
    </location>
</feature>
<dbReference type="Proteomes" id="UP000184395">
    <property type="component" value="Unassembled WGS sequence"/>
</dbReference>
<dbReference type="InterPro" id="IPR052163">
    <property type="entry name" value="DGC-Regulatory_Protein"/>
</dbReference>
<dbReference type="SMART" id="SM00267">
    <property type="entry name" value="GGDEF"/>
    <property type="match status" value="1"/>
</dbReference>
<reference evidence="6 7" key="1">
    <citation type="submission" date="2016-11" db="EMBL/GenBank/DDBJ databases">
        <authorList>
            <person name="Jaros S."/>
            <person name="Januszkiewicz K."/>
            <person name="Wedrychowicz H."/>
        </authorList>
    </citation>
    <scope>NUCLEOTIDE SEQUENCE [LARGE SCALE GENOMIC DNA]</scope>
    <source>
        <strain evidence="6 7">LMG 20594</strain>
    </source>
</reference>
<evidence type="ECO:0000256" key="1">
    <source>
        <dbReference type="SAM" id="Coils"/>
    </source>
</evidence>
<dbReference type="PROSITE" id="PS50887">
    <property type="entry name" value="GGDEF"/>
    <property type="match status" value="1"/>
</dbReference>
<dbReference type="AlphaFoldDB" id="A0A1M6K4U8"/>
<dbReference type="Gene3D" id="3.30.450.20">
    <property type="entry name" value="PAS domain"/>
    <property type="match status" value="1"/>
</dbReference>
<dbReference type="RefSeq" id="WP_073427293.1">
    <property type="nucleotide sequence ID" value="NZ_CADFGY010000001.1"/>
</dbReference>
<dbReference type="SUPFAM" id="SSF158472">
    <property type="entry name" value="HAMP domain-like"/>
    <property type="match status" value="1"/>
</dbReference>
<sequence length="604" mass="66236">MIRPGLTFKLSVLLACIGVIASGATGYYAYRANRAMLVNEAGRSLLTSTELLGQRFSVAIDDIGADALVLAGMPSSAEIAQTDDGLGENAARERLAQVYSSFMVHHPDYLQIRLITRQHYGLELIRFDRDADGLVRVEGNRLQEKGQFAYVFDTLAFSPGRLYASPISVNHEYGAHAAENRPTLRLGTPVANGRGQVVGVVVIDVDLAGLLKRLQSDLPSDYQVYLANEWGDFLVHPDSSKTFGFDKGRRVLMQDSFSVTKPLFEQSQSEVLVNGLTYPRQAAGQVLSFVRRPFGASEGNRFIVLGLAKPLEDVLSDADLLGNRIIRMVLVFSALAVLLAILFARALTKPLHILAYAATHLFAEHAMETLPLKRTDEIGVLARCFDRLRREIKSQMDTLHNKQTELVHLATHDGLTGLPNRMLFMQKLENAIEEAARRQESLAVLFVDLDRFKQINDQFGHSVGDKVLVVVARRLKQVLCTADVVARLGGDEFIVLIEGPRAAEAAPAIASRIVDTLNEELLMDGHNMAVGASIGISQFPDDSGTAEELLLNADAAMYAAKSGGRCAYLRYQDLLEARRLEQLEQARAQASEGATEGHEAEPLA</sequence>
<keyword evidence="2" id="KW-1133">Transmembrane helix</keyword>
<keyword evidence="1" id="KW-0175">Coiled coil</keyword>
<reference evidence="5 8" key="2">
    <citation type="submission" date="2023-07" db="EMBL/GenBank/DDBJ databases">
        <title>Sorghum-associated microbial communities from plants grown in Nebraska, USA.</title>
        <authorList>
            <person name="Schachtman D."/>
        </authorList>
    </citation>
    <scope>NUCLEOTIDE SEQUENCE [LARGE SCALE GENOMIC DNA]</scope>
    <source>
        <strain evidence="5 8">DS1316</strain>
    </source>
</reference>
<dbReference type="CDD" id="cd01949">
    <property type="entry name" value="GGDEF"/>
    <property type="match status" value="1"/>
</dbReference>
<dbReference type="Pfam" id="PF00990">
    <property type="entry name" value="GGDEF"/>
    <property type="match status" value="1"/>
</dbReference>
<feature type="transmembrane region" description="Helical" evidence="2">
    <location>
        <begin position="325"/>
        <end position="344"/>
    </location>
</feature>
<dbReference type="PANTHER" id="PTHR46663:SF2">
    <property type="entry name" value="GGDEF DOMAIN-CONTAINING PROTEIN"/>
    <property type="match status" value="1"/>
</dbReference>
<dbReference type="Gene3D" id="6.10.340.10">
    <property type="match status" value="1"/>
</dbReference>
<dbReference type="GO" id="GO:0007165">
    <property type="term" value="P:signal transduction"/>
    <property type="evidence" value="ECO:0007669"/>
    <property type="project" value="InterPro"/>
</dbReference>
<gene>
    <name evidence="5" type="ORF">J2804_000416</name>
    <name evidence="6" type="ORF">SAMN05192548_100357</name>
</gene>
<dbReference type="GO" id="GO:0016020">
    <property type="term" value="C:membrane"/>
    <property type="evidence" value="ECO:0007669"/>
    <property type="project" value="InterPro"/>
</dbReference>
<dbReference type="STRING" id="169427.SAMN05192548_100357"/>
<evidence type="ECO:0000256" key="2">
    <source>
        <dbReference type="SAM" id="Phobius"/>
    </source>
</evidence>
<dbReference type="GeneID" id="301981813"/>
<dbReference type="Pfam" id="PF21623">
    <property type="entry name" value="HK_sensor_dom_bact"/>
    <property type="match status" value="1"/>
</dbReference>
<feature type="domain" description="HAMP" evidence="3">
    <location>
        <begin position="345"/>
        <end position="397"/>
    </location>
</feature>